<proteinExistence type="predicted"/>
<dbReference type="Gene3D" id="3.90.950.20">
    <property type="entry name" value="CinA-like"/>
    <property type="match status" value="1"/>
</dbReference>
<comment type="caution">
    <text evidence="2">The sequence shown here is derived from an EMBL/GenBank/DDBJ whole genome shotgun (WGS) entry which is preliminary data.</text>
</comment>
<evidence type="ECO:0000259" key="1">
    <source>
        <dbReference type="Pfam" id="PF02464"/>
    </source>
</evidence>
<dbReference type="Proteomes" id="UP000647416">
    <property type="component" value="Unassembled WGS sequence"/>
</dbReference>
<dbReference type="InterPro" id="IPR036653">
    <property type="entry name" value="CinA-like_C"/>
</dbReference>
<accession>A0A926ITF9</accession>
<evidence type="ECO:0000313" key="3">
    <source>
        <dbReference type="Proteomes" id="UP000647416"/>
    </source>
</evidence>
<reference evidence="2" key="1">
    <citation type="submission" date="2020-08" db="EMBL/GenBank/DDBJ databases">
        <title>Genome public.</title>
        <authorList>
            <person name="Liu C."/>
            <person name="Sun Q."/>
        </authorList>
    </citation>
    <scope>NUCLEOTIDE SEQUENCE</scope>
    <source>
        <strain evidence="2">NSJ-50</strain>
    </source>
</reference>
<gene>
    <name evidence="2" type="ORF">H8706_10865</name>
</gene>
<dbReference type="EMBL" id="JACRTE010000023">
    <property type="protein sequence ID" value="MBC8597359.1"/>
    <property type="molecule type" value="Genomic_DNA"/>
</dbReference>
<dbReference type="Pfam" id="PF02464">
    <property type="entry name" value="CinA"/>
    <property type="match status" value="1"/>
</dbReference>
<dbReference type="SUPFAM" id="SSF142433">
    <property type="entry name" value="CinA-like"/>
    <property type="match status" value="1"/>
</dbReference>
<feature type="domain" description="CinA C-terminal" evidence="1">
    <location>
        <begin position="32"/>
        <end position="181"/>
    </location>
</feature>
<dbReference type="NCBIfam" id="TIGR00199">
    <property type="entry name" value="PncC_domain"/>
    <property type="match status" value="1"/>
</dbReference>
<name>A0A926ITF9_9FIRM</name>
<keyword evidence="3" id="KW-1185">Reference proteome</keyword>
<protein>
    <submittedName>
        <fullName evidence="2">CinA family protein</fullName>
    </submittedName>
</protein>
<sequence>MEGKILNNLSGDAYNSGALNKDNLDEKILAAAAETVRLLAEKNKTITTAESCTGGMLGASLTEISGVSAYYKEGVITYSNEAKMKFLGVKRETLEKYGAVSSKTAVEMASGAMESAKSDISVAITGIAGPLGDTREKCVGLVYICVKIGDNHRVEKHIFDGERHVVRQKSTLCALNTVIKMIK</sequence>
<organism evidence="2 3">
    <name type="scientific">Qingrenia yutianensis</name>
    <dbReference type="NCBI Taxonomy" id="2763676"/>
    <lineage>
        <taxon>Bacteria</taxon>
        <taxon>Bacillati</taxon>
        <taxon>Bacillota</taxon>
        <taxon>Clostridia</taxon>
        <taxon>Eubacteriales</taxon>
        <taxon>Oscillospiraceae</taxon>
        <taxon>Qingrenia</taxon>
    </lineage>
</organism>
<dbReference type="InterPro" id="IPR008136">
    <property type="entry name" value="CinA_C"/>
</dbReference>
<dbReference type="RefSeq" id="WP_178347091.1">
    <property type="nucleotide sequence ID" value="NZ_JACRTE010000023.1"/>
</dbReference>
<dbReference type="AlphaFoldDB" id="A0A926ITF9"/>
<evidence type="ECO:0000313" key="2">
    <source>
        <dbReference type="EMBL" id="MBC8597359.1"/>
    </source>
</evidence>